<dbReference type="InterPro" id="IPR037050">
    <property type="entry name" value="DUF1254_sf"/>
</dbReference>
<feature type="domain" description="DUF1214" evidence="1">
    <location>
        <begin position="294"/>
        <end position="406"/>
    </location>
</feature>
<dbReference type="PANTHER" id="PTHR36509">
    <property type="entry name" value="BLL3101 PROTEIN"/>
    <property type="match status" value="1"/>
</dbReference>
<dbReference type="PANTHER" id="PTHR36509:SF2">
    <property type="entry name" value="BLL3101 PROTEIN"/>
    <property type="match status" value="1"/>
</dbReference>
<proteinExistence type="predicted"/>
<evidence type="ECO:0000259" key="2">
    <source>
        <dbReference type="Pfam" id="PF06863"/>
    </source>
</evidence>
<gene>
    <name evidence="3" type="ORF">DFR69_10844</name>
</gene>
<dbReference type="SUPFAM" id="SSF160935">
    <property type="entry name" value="VPA0735-like"/>
    <property type="match status" value="1"/>
</dbReference>
<dbReference type="InterPro" id="IPR010679">
    <property type="entry name" value="DUF1254"/>
</dbReference>
<dbReference type="Pfam" id="PF06863">
    <property type="entry name" value="DUF1254"/>
    <property type="match status" value="1"/>
</dbReference>
<comment type="caution">
    <text evidence="3">The sequence shown here is derived from an EMBL/GenBank/DDBJ whole genome shotgun (WGS) entry which is preliminary data.</text>
</comment>
<evidence type="ECO:0000313" key="3">
    <source>
        <dbReference type="EMBL" id="PWV72735.1"/>
    </source>
</evidence>
<dbReference type="RefSeq" id="WP_110039399.1">
    <property type="nucleotide sequence ID" value="NZ_QGTL01000008.1"/>
</dbReference>
<dbReference type="Proteomes" id="UP000246410">
    <property type="component" value="Unassembled WGS sequence"/>
</dbReference>
<dbReference type="Gene3D" id="2.60.40.1610">
    <property type="entry name" value="Domain of unknown function DUF1254"/>
    <property type="match status" value="1"/>
</dbReference>
<feature type="domain" description="DUF1254" evidence="2">
    <location>
        <begin position="52"/>
        <end position="169"/>
    </location>
</feature>
<evidence type="ECO:0000259" key="1">
    <source>
        <dbReference type="Pfam" id="PF06742"/>
    </source>
</evidence>
<sequence length="423" mass="46066">MAERASTWAPTEDQIRQCYIYLLSRFLVIRQELTDRAEDGFAYNRIKYNPLGSADFVNPNFDVAYLEAWFAVDDDTAVLLEVPEVRGRYYTAQVLDEWGEVIFNINERTTPSKPFGTFALVKPGTDPAIADGATRIDLHSAKAKMLARVEIGDDPDGALALQRKFAATPLGPIEVAEPPKIPAFDNANLLGVDIFDNLGAVLGSALDVSPAAFAMQVLAQSIAGYLAADPGARERVDTFLRETVVPEFKEYALTQGAPYVNRWMGGSPSGNYGADYTVRTIVNLLGIWANTSDEVVYFNTSRAADGKPLDGADSYVIDFPAEGLPDSVVVDGYWSVILVSVPDFRVIPNALHRYNFNNYSPLTYEPDGSLRIGIGPKPVAGVPESNWLPSAPGQPFSLTFRCYVPKSFVGGGGWAPPPLTAVH</sequence>
<dbReference type="Pfam" id="PF06742">
    <property type="entry name" value="DUF1214"/>
    <property type="match status" value="1"/>
</dbReference>
<organism evidence="3 4">
    <name type="scientific">Nocardia neocaledoniensis</name>
    <dbReference type="NCBI Taxonomy" id="236511"/>
    <lineage>
        <taxon>Bacteria</taxon>
        <taxon>Bacillati</taxon>
        <taxon>Actinomycetota</taxon>
        <taxon>Actinomycetes</taxon>
        <taxon>Mycobacteriales</taxon>
        <taxon>Nocardiaceae</taxon>
        <taxon>Nocardia</taxon>
    </lineage>
</organism>
<accession>A0A317NCA3</accession>
<reference evidence="3 4" key="1">
    <citation type="submission" date="2018-05" db="EMBL/GenBank/DDBJ databases">
        <title>Genomic Encyclopedia of Type Strains, Phase IV (KMG-IV): sequencing the most valuable type-strain genomes for metagenomic binning, comparative biology and taxonomic classification.</title>
        <authorList>
            <person name="Goeker M."/>
        </authorList>
    </citation>
    <scope>NUCLEOTIDE SEQUENCE [LARGE SCALE GENOMIC DNA]</scope>
    <source>
        <strain evidence="3 4">DSM 44717</strain>
    </source>
</reference>
<dbReference type="EMBL" id="QGTL01000008">
    <property type="protein sequence ID" value="PWV72735.1"/>
    <property type="molecule type" value="Genomic_DNA"/>
</dbReference>
<dbReference type="Gene3D" id="2.60.120.600">
    <property type="entry name" value="Domain of unknown function DUF1214, C-terminal domain"/>
    <property type="match status" value="1"/>
</dbReference>
<dbReference type="AlphaFoldDB" id="A0A317NCA3"/>
<evidence type="ECO:0008006" key="5">
    <source>
        <dbReference type="Google" id="ProtNLM"/>
    </source>
</evidence>
<dbReference type="InterPro" id="IPR037049">
    <property type="entry name" value="DUF1214_C_sf"/>
</dbReference>
<keyword evidence="4" id="KW-1185">Reference proteome</keyword>
<evidence type="ECO:0000313" key="4">
    <source>
        <dbReference type="Proteomes" id="UP000246410"/>
    </source>
</evidence>
<dbReference type="InterPro" id="IPR010621">
    <property type="entry name" value="DUF1214"/>
</dbReference>
<name>A0A317NCA3_9NOCA</name>
<protein>
    <recommendedName>
        <fullName evidence="5">DUF1254 domain-containing protein</fullName>
    </recommendedName>
</protein>